<gene>
    <name evidence="2" type="ORF">EVAR_93933_1</name>
</gene>
<name>A0A4C1TP57_EUMVA</name>
<reference evidence="2 3" key="1">
    <citation type="journal article" date="2019" name="Commun. Biol.">
        <title>The bagworm genome reveals a unique fibroin gene that provides high tensile strength.</title>
        <authorList>
            <person name="Kono N."/>
            <person name="Nakamura H."/>
            <person name="Ohtoshi R."/>
            <person name="Tomita M."/>
            <person name="Numata K."/>
            <person name="Arakawa K."/>
        </authorList>
    </citation>
    <scope>NUCLEOTIDE SEQUENCE [LARGE SCALE GENOMIC DNA]</scope>
</reference>
<feature type="compositionally biased region" description="Basic and acidic residues" evidence="1">
    <location>
        <begin position="71"/>
        <end position="80"/>
    </location>
</feature>
<protein>
    <submittedName>
        <fullName evidence="2">Uncharacterized protein</fullName>
    </submittedName>
</protein>
<dbReference type="Proteomes" id="UP000299102">
    <property type="component" value="Unassembled WGS sequence"/>
</dbReference>
<evidence type="ECO:0000313" key="2">
    <source>
        <dbReference type="EMBL" id="GBP15747.1"/>
    </source>
</evidence>
<organism evidence="2 3">
    <name type="scientific">Eumeta variegata</name>
    <name type="common">Bagworm moth</name>
    <name type="synonym">Eumeta japonica</name>
    <dbReference type="NCBI Taxonomy" id="151549"/>
    <lineage>
        <taxon>Eukaryota</taxon>
        <taxon>Metazoa</taxon>
        <taxon>Ecdysozoa</taxon>
        <taxon>Arthropoda</taxon>
        <taxon>Hexapoda</taxon>
        <taxon>Insecta</taxon>
        <taxon>Pterygota</taxon>
        <taxon>Neoptera</taxon>
        <taxon>Endopterygota</taxon>
        <taxon>Lepidoptera</taxon>
        <taxon>Glossata</taxon>
        <taxon>Ditrysia</taxon>
        <taxon>Tineoidea</taxon>
        <taxon>Psychidae</taxon>
        <taxon>Oiketicinae</taxon>
        <taxon>Eumeta</taxon>
    </lineage>
</organism>
<evidence type="ECO:0000256" key="1">
    <source>
        <dbReference type="SAM" id="MobiDB-lite"/>
    </source>
</evidence>
<dbReference type="AlphaFoldDB" id="A0A4C1TP57"/>
<dbReference type="EMBL" id="BGZK01000074">
    <property type="protein sequence ID" value="GBP15747.1"/>
    <property type="molecule type" value="Genomic_DNA"/>
</dbReference>
<comment type="caution">
    <text evidence="2">The sequence shown here is derived from an EMBL/GenBank/DDBJ whole genome shotgun (WGS) entry which is preliminary data.</text>
</comment>
<proteinExistence type="predicted"/>
<evidence type="ECO:0000313" key="3">
    <source>
        <dbReference type="Proteomes" id="UP000299102"/>
    </source>
</evidence>
<accession>A0A4C1TP57</accession>
<feature type="region of interest" description="Disordered" evidence="1">
    <location>
        <begin position="61"/>
        <end position="80"/>
    </location>
</feature>
<sequence>MGSLNSFSRLRVSSLPFEKYLTVFFLGCTQNPPLSEAIAKVNGFALFAGLDLKPSTVASRRSRVAANRPHRRDEDIRTCG</sequence>
<keyword evidence="3" id="KW-1185">Reference proteome</keyword>